<feature type="transmembrane region" description="Helical" evidence="7">
    <location>
        <begin position="366"/>
        <end position="392"/>
    </location>
</feature>
<evidence type="ECO:0000313" key="9">
    <source>
        <dbReference type="EMBL" id="MFF0541400.1"/>
    </source>
</evidence>
<feature type="domain" description="SSD" evidence="8">
    <location>
        <begin position="866"/>
        <end position="994"/>
    </location>
</feature>
<dbReference type="Gene3D" id="1.20.1640.10">
    <property type="entry name" value="Multidrug efflux transporter AcrB transmembrane domain"/>
    <property type="match status" value="2"/>
</dbReference>
<dbReference type="Pfam" id="PF03176">
    <property type="entry name" value="MMPL"/>
    <property type="match status" value="2"/>
</dbReference>
<keyword evidence="10" id="KW-1185">Reference proteome</keyword>
<gene>
    <name evidence="9" type="ORF">ACFYTF_01010</name>
</gene>
<feature type="transmembrane region" description="Helical" evidence="7">
    <location>
        <begin position="940"/>
        <end position="960"/>
    </location>
</feature>
<feature type="transmembrane region" description="Helical" evidence="7">
    <location>
        <begin position="188"/>
        <end position="208"/>
    </location>
</feature>
<accession>A0ABW6PGE9</accession>
<feature type="transmembrane region" description="Helical" evidence="7">
    <location>
        <begin position="861"/>
        <end position="886"/>
    </location>
</feature>
<dbReference type="SUPFAM" id="SSF82866">
    <property type="entry name" value="Multidrug efflux transporter AcrB transmembrane domain"/>
    <property type="match status" value="2"/>
</dbReference>
<dbReference type="InterPro" id="IPR023908">
    <property type="entry name" value="xxxLxxG_rpt"/>
</dbReference>
<feature type="transmembrane region" description="Helical" evidence="7">
    <location>
        <begin position="319"/>
        <end position="345"/>
    </location>
</feature>
<dbReference type="PANTHER" id="PTHR33406">
    <property type="entry name" value="MEMBRANE PROTEIN MJ1562-RELATED"/>
    <property type="match status" value="1"/>
</dbReference>
<dbReference type="Proteomes" id="UP001601444">
    <property type="component" value="Unassembled WGS sequence"/>
</dbReference>
<keyword evidence="3" id="KW-1003">Cell membrane</keyword>
<evidence type="ECO:0000313" key="10">
    <source>
        <dbReference type="Proteomes" id="UP001601444"/>
    </source>
</evidence>
<dbReference type="RefSeq" id="WP_387698667.1">
    <property type="nucleotide sequence ID" value="NZ_JBIAMX010000001.1"/>
</dbReference>
<name>A0ABW6PGE9_9NOCA</name>
<proteinExistence type="inferred from homology"/>
<feature type="transmembrane region" description="Helical" evidence="7">
    <location>
        <begin position="835"/>
        <end position="854"/>
    </location>
</feature>
<feature type="transmembrane region" description="Helical" evidence="7">
    <location>
        <begin position="892"/>
        <end position="912"/>
    </location>
</feature>
<comment type="subcellular location">
    <subcellularLocation>
        <location evidence="1">Cell membrane</location>
        <topology evidence="1">Multi-pass membrane protein</topology>
    </subcellularLocation>
</comment>
<sequence length="1027" mass="105242">MQGTVIERFGMLVLRFRHPIVLLWLTVTGLSNLLVPQLETTVFASSTAMVPADTPAARVLADMGEQFGESRSSGGAYLVLTRDGELTADDRAYYDRVVAALSADRARVESVMDLWSSPVTAGSVLSADRRAVYLPIRLVGDTGTNQATASLGAVRETIAETPRPPGLSADITGPAPTFSDELDGIHRALTVITLLTVVLITLLLLATYRSLSSTMVALMTIGLALGASRPVVSVLGQHGLPTSIFSVALLSALILGAGTDYAIFLISRYHEARREGLAARPAYLAAYRRITPVVLASGLIVVLTCATMAATRIGVFRTIGIPCAVGVGVTVLAAITLAPALLAIAADFGLAEPRARRNPVGYWQRLAAVVTAHPARMLAASLAVIAVLIAVLPSLALSYDERATQPADTPSNRGYAAAAAHYPANELLPTYLLVRSDRDLRNSADYAALETLATEIARLPGVASVRSITRPLGTPIPEAAVDGQLGLVSDRLAAAGDRLAGARPDLARLSDGAGRLDAGATALAGGLGALAAGSDQAGQGSAQLVDGTRTLVGGLDRLVDGAAQLDTGAQRLRAGSAELAAGVDASLAPAQGSLDAVAALRALVAAEPNCATSPLCSAARAALGALDAGPLGEVGRLRDGMRTLADGNAQLATGLGELLTGLRAARQGSVALADGQDRLHQGLGTLGAGIGQARGGADELAAGTGQLRGGVGQLNAAFDELPDGLGQAVGLLNGLRHNQTISPAAGGFHIPDFALANQDLTTAARFYLSPDGRSARLMIIGTADAFSTEGMALARQVTEVANAAAARTSLAGAGIAAGGLAATYTDLRALAFGDLGTIVAAASALILLVLAVTLRSLIAPLYVFGTVLLSYLAALGLSVLVWQHLLDVPLHWAVPAMSFIALTAVGADYNLLLMSRVRDELLAAPGDGLKAAVARALTRTGGVITTAGVVFAITMFALMLSDVTNIAQIGFTIAVGLLLDTLVVRTVTIPSAALLAGRWNWWPGALFRAKATESPADAEPEPVPVPT</sequence>
<reference evidence="9 10" key="1">
    <citation type="submission" date="2024-10" db="EMBL/GenBank/DDBJ databases">
        <title>The Natural Products Discovery Center: Release of the First 8490 Sequenced Strains for Exploring Actinobacteria Biosynthetic Diversity.</title>
        <authorList>
            <person name="Kalkreuter E."/>
            <person name="Kautsar S.A."/>
            <person name="Yang D."/>
            <person name="Bader C.D."/>
            <person name="Teijaro C.N."/>
            <person name="Fluegel L."/>
            <person name="Davis C.M."/>
            <person name="Simpson J.R."/>
            <person name="Lauterbach L."/>
            <person name="Steele A.D."/>
            <person name="Gui C."/>
            <person name="Meng S."/>
            <person name="Li G."/>
            <person name="Viehrig K."/>
            <person name="Ye F."/>
            <person name="Su P."/>
            <person name="Kiefer A.F."/>
            <person name="Nichols A."/>
            <person name="Cepeda A.J."/>
            <person name="Yan W."/>
            <person name="Fan B."/>
            <person name="Jiang Y."/>
            <person name="Adhikari A."/>
            <person name="Zheng C.-J."/>
            <person name="Schuster L."/>
            <person name="Cowan T.M."/>
            <person name="Smanski M.J."/>
            <person name="Chevrette M.G."/>
            <person name="De Carvalho L.P.S."/>
            <person name="Shen B."/>
        </authorList>
    </citation>
    <scope>NUCLEOTIDE SEQUENCE [LARGE SCALE GENOMIC DNA]</scope>
    <source>
        <strain evidence="9 10">NPDC004045</strain>
    </source>
</reference>
<comment type="similarity">
    <text evidence="2">Belongs to the resistance-nodulation-cell division (RND) (TC 2.A.6) family. MmpL subfamily.</text>
</comment>
<dbReference type="InterPro" id="IPR050545">
    <property type="entry name" value="Mycobact_MmpL"/>
</dbReference>
<dbReference type="PROSITE" id="PS50156">
    <property type="entry name" value="SSD"/>
    <property type="match status" value="1"/>
</dbReference>
<evidence type="ECO:0000256" key="6">
    <source>
        <dbReference type="ARBA" id="ARBA00023136"/>
    </source>
</evidence>
<feature type="transmembrane region" description="Helical" evidence="7">
    <location>
        <begin position="20"/>
        <end position="38"/>
    </location>
</feature>
<evidence type="ECO:0000256" key="4">
    <source>
        <dbReference type="ARBA" id="ARBA00022692"/>
    </source>
</evidence>
<dbReference type="EMBL" id="JBIAMX010000001">
    <property type="protein sequence ID" value="MFF0541400.1"/>
    <property type="molecule type" value="Genomic_DNA"/>
</dbReference>
<evidence type="ECO:0000259" key="8">
    <source>
        <dbReference type="PROSITE" id="PS50156"/>
    </source>
</evidence>
<comment type="caution">
    <text evidence="9">The sequence shown here is derived from an EMBL/GenBank/DDBJ whole genome shotgun (WGS) entry which is preliminary data.</text>
</comment>
<keyword evidence="4 7" id="KW-0812">Transmembrane</keyword>
<evidence type="ECO:0000256" key="3">
    <source>
        <dbReference type="ARBA" id="ARBA00022475"/>
    </source>
</evidence>
<dbReference type="InterPro" id="IPR000731">
    <property type="entry name" value="SSD"/>
</dbReference>
<dbReference type="PANTHER" id="PTHR33406:SF6">
    <property type="entry name" value="MEMBRANE PROTEIN YDGH-RELATED"/>
    <property type="match status" value="1"/>
</dbReference>
<feature type="transmembrane region" description="Helical" evidence="7">
    <location>
        <begin position="966"/>
        <end position="984"/>
    </location>
</feature>
<evidence type="ECO:0000256" key="1">
    <source>
        <dbReference type="ARBA" id="ARBA00004651"/>
    </source>
</evidence>
<evidence type="ECO:0000256" key="7">
    <source>
        <dbReference type="SAM" id="Phobius"/>
    </source>
</evidence>
<dbReference type="InterPro" id="IPR004869">
    <property type="entry name" value="MMPL_dom"/>
</dbReference>
<feature type="transmembrane region" description="Helical" evidence="7">
    <location>
        <begin position="244"/>
        <end position="269"/>
    </location>
</feature>
<keyword evidence="5 7" id="KW-1133">Transmembrane helix</keyword>
<evidence type="ECO:0000256" key="5">
    <source>
        <dbReference type="ARBA" id="ARBA00022989"/>
    </source>
</evidence>
<evidence type="ECO:0000256" key="2">
    <source>
        <dbReference type="ARBA" id="ARBA00010157"/>
    </source>
</evidence>
<dbReference type="NCBIfam" id="TIGR03057">
    <property type="entry name" value="xxxLxxG_by_4"/>
    <property type="match status" value="3"/>
</dbReference>
<feature type="transmembrane region" description="Helical" evidence="7">
    <location>
        <begin position="290"/>
        <end position="313"/>
    </location>
</feature>
<feature type="transmembrane region" description="Helical" evidence="7">
    <location>
        <begin position="215"/>
        <end position="232"/>
    </location>
</feature>
<keyword evidence="6 7" id="KW-0472">Membrane</keyword>
<protein>
    <submittedName>
        <fullName evidence="9">MMPL family transporter</fullName>
    </submittedName>
</protein>
<organism evidence="9 10">
    <name type="scientific">Nocardia thailandica</name>
    <dbReference type="NCBI Taxonomy" id="257275"/>
    <lineage>
        <taxon>Bacteria</taxon>
        <taxon>Bacillati</taxon>
        <taxon>Actinomycetota</taxon>
        <taxon>Actinomycetes</taxon>
        <taxon>Mycobacteriales</taxon>
        <taxon>Nocardiaceae</taxon>
        <taxon>Nocardia</taxon>
    </lineage>
</organism>